<feature type="transmembrane region" description="Helical" evidence="2">
    <location>
        <begin position="37"/>
        <end position="58"/>
    </location>
</feature>
<dbReference type="Gene3D" id="3.40.30.10">
    <property type="entry name" value="Glutaredoxin"/>
    <property type="match status" value="1"/>
</dbReference>
<keyword evidence="2" id="KW-1133">Transmembrane helix</keyword>
<proteinExistence type="predicted"/>
<dbReference type="RefSeq" id="WP_122823005.1">
    <property type="nucleotide sequence ID" value="NZ_CP033325.1"/>
</dbReference>
<comment type="caution">
    <text evidence="4">The sequence shown here is derived from an EMBL/GenBank/DDBJ whole genome shotgun (WGS) entry which is preliminary data.</text>
</comment>
<dbReference type="Pfam" id="PF13462">
    <property type="entry name" value="Thioredoxin_4"/>
    <property type="match status" value="1"/>
</dbReference>
<gene>
    <name evidence="4" type="ORF">ACFO3F_00770</name>
</gene>
<feature type="domain" description="Thioredoxin-like fold" evidence="3">
    <location>
        <begin position="97"/>
        <end position="242"/>
    </location>
</feature>
<feature type="region of interest" description="Disordered" evidence="1">
    <location>
        <begin position="223"/>
        <end position="247"/>
    </location>
</feature>
<reference evidence="5" key="1">
    <citation type="journal article" date="2019" name="Int. J. Syst. Evol. Microbiol.">
        <title>The Global Catalogue of Microorganisms (GCM) 10K type strain sequencing project: providing services to taxonomists for standard genome sequencing and annotation.</title>
        <authorList>
            <consortium name="The Broad Institute Genomics Platform"/>
            <consortium name="The Broad Institute Genome Sequencing Center for Infectious Disease"/>
            <person name="Wu L."/>
            <person name="Ma J."/>
        </authorList>
    </citation>
    <scope>NUCLEOTIDE SEQUENCE [LARGE SCALE GENOMIC DNA]</scope>
    <source>
        <strain evidence="5">JCM 3369</strain>
    </source>
</reference>
<feature type="compositionally biased region" description="Basic and acidic residues" evidence="1">
    <location>
        <begin position="10"/>
        <end position="27"/>
    </location>
</feature>
<dbReference type="InterPro" id="IPR036249">
    <property type="entry name" value="Thioredoxin-like_sf"/>
</dbReference>
<organism evidence="4 5">
    <name type="scientific">Georgenia faecalis</name>
    <dbReference type="NCBI Taxonomy" id="2483799"/>
    <lineage>
        <taxon>Bacteria</taxon>
        <taxon>Bacillati</taxon>
        <taxon>Actinomycetota</taxon>
        <taxon>Actinomycetes</taxon>
        <taxon>Micrococcales</taxon>
        <taxon>Bogoriellaceae</taxon>
        <taxon>Georgenia</taxon>
    </lineage>
</organism>
<keyword evidence="5" id="KW-1185">Reference proteome</keyword>
<feature type="region of interest" description="Disordered" evidence="1">
    <location>
        <begin position="1"/>
        <end position="27"/>
    </location>
</feature>
<dbReference type="CDD" id="cd02972">
    <property type="entry name" value="DsbA_family"/>
    <property type="match status" value="1"/>
</dbReference>
<evidence type="ECO:0000259" key="3">
    <source>
        <dbReference type="Pfam" id="PF13462"/>
    </source>
</evidence>
<evidence type="ECO:0000256" key="2">
    <source>
        <dbReference type="SAM" id="Phobius"/>
    </source>
</evidence>
<keyword evidence="2" id="KW-0472">Membrane</keyword>
<keyword evidence="2" id="KW-0812">Transmembrane</keyword>
<dbReference type="InterPro" id="IPR012336">
    <property type="entry name" value="Thioredoxin-like_fold"/>
</dbReference>
<accession>A0ABV9D5Y3</accession>
<evidence type="ECO:0000313" key="4">
    <source>
        <dbReference type="EMBL" id="MFC4553767.1"/>
    </source>
</evidence>
<dbReference type="Proteomes" id="UP001595955">
    <property type="component" value="Unassembled WGS sequence"/>
</dbReference>
<evidence type="ECO:0000313" key="5">
    <source>
        <dbReference type="Proteomes" id="UP001595955"/>
    </source>
</evidence>
<sequence>MSSTTPANAKQERRDAAREKARKIREAQQRREKRNRILIIAGVVAFVAVVVVALYSILSQSDPQLDEVDSAPSTALATGGIPVGASGAAGSENEDVPVVDIYLDYQCHWCAVFEQTNAEALDTLATSGEATIVYHPIAILDGSDTGFPMRAAQAAAVVADQAPEQFTAFNVAVFAAQGPEGGVPLSDEQIAEAALSAGVPQEVVDSFGGDAFRDWVKASTAQATEDGVSGTPTIRIDGEDMGGDWQQPGALETAVAEAAGA</sequence>
<protein>
    <submittedName>
        <fullName evidence="4">DsbA family protein</fullName>
    </submittedName>
</protein>
<name>A0ABV9D5Y3_9MICO</name>
<dbReference type="EMBL" id="JBHSGF010000001">
    <property type="protein sequence ID" value="MFC4553767.1"/>
    <property type="molecule type" value="Genomic_DNA"/>
</dbReference>
<dbReference type="SUPFAM" id="SSF52833">
    <property type="entry name" value="Thioredoxin-like"/>
    <property type="match status" value="1"/>
</dbReference>
<evidence type="ECO:0000256" key="1">
    <source>
        <dbReference type="SAM" id="MobiDB-lite"/>
    </source>
</evidence>